<evidence type="ECO:0000256" key="3">
    <source>
        <dbReference type="ARBA" id="ARBA00022448"/>
    </source>
</evidence>
<protein>
    <recommendedName>
        <fullName evidence="11">Cation:proton antiporter</fullName>
    </recommendedName>
</protein>
<feature type="transmembrane region" description="Helical" evidence="8">
    <location>
        <begin position="29"/>
        <end position="48"/>
    </location>
</feature>
<gene>
    <name evidence="9" type="ORF">AZI86_02390</name>
</gene>
<dbReference type="PANTHER" id="PTHR34702:SF1">
    <property type="entry name" value="NA(+)_H(+) ANTIPORTER SUBUNIT F"/>
    <property type="match status" value="1"/>
</dbReference>
<dbReference type="GO" id="GO:0005886">
    <property type="term" value="C:plasma membrane"/>
    <property type="evidence" value="ECO:0007669"/>
    <property type="project" value="UniProtKB-SubCell"/>
</dbReference>
<comment type="subcellular location">
    <subcellularLocation>
        <location evidence="1">Cell membrane</location>
        <topology evidence="1">Multi-pass membrane protein</topology>
    </subcellularLocation>
</comment>
<keyword evidence="5 8" id="KW-0812">Transmembrane</keyword>
<dbReference type="Pfam" id="PF04066">
    <property type="entry name" value="MrpF_PhaF"/>
    <property type="match status" value="1"/>
</dbReference>
<sequence>MIIGCALLIIVTLLAGIRFYLGPTFGDRVLVFDLLTSVMIGGTVLYAIYFDRKEIVSLVLVLAILSFVGTAALAYYLEQRTESDE</sequence>
<dbReference type="InterPro" id="IPR007208">
    <property type="entry name" value="MrpF/PhaF-like"/>
</dbReference>
<accession>A0A150WNF6</accession>
<evidence type="ECO:0008006" key="11">
    <source>
        <dbReference type="Google" id="ProtNLM"/>
    </source>
</evidence>
<evidence type="ECO:0000313" key="10">
    <source>
        <dbReference type="Proteomes" id="UP000075320"/>
    </source>
</evidence>
<reference evidence="9 10" key="1">
    <citation type="submission" date="2016-03" db="EMBL/GenBank/DDBJ databases">
        <authorList>
            <person name="Ploux O."/>
        </authorList>
    </citation>
    <scope>NUCLEOTIDE SEQUENCE [LARGE SCALE GENOMIC DNA]</scope>
    <source>
        <strain evidence="9 10">R0</strain>
    </source>
</reference>
<evidence type="ECO:0000256" key="1">
    <source>
        <dbReference type="ARBA" id="ARBA00004651"/>
    </source>
</evidence>
<evidence type="ECO:0000256" key="2">
    <source>
        <dbReference type="ARBA" id="ARBA00009212"/>
    </source>
</evidence>
<evidence type="ECO:0000256" key="4">
    <source>
        <dbReference type="ARBA" id="ARBA00022475"/>
    </source>
</evidence>
<feature type="transmembrane region" description="Helical" evidence="8">
    <location>
        <begin position="55"/>
        <end position="77"/>
    </location>
</feature>
<evidence type="ECO:0000256" key="8">
    <source>
        <dbReference type="SAM" id="Phobius"/>
    </source>
</evidence>
<organism evidence="9 10">
    <name type="scientific">Bdellovibrio bacteriovorus</name>
    <dbReference type="NCBI Taxonomy" id="959"/>
    <lineage>
        <taxon>Bacteria</taxon>
        <taxon>Pseudomonadati</taxon>
        <taxon>Bdellovibrionota</taxon>
        <taxon>Bdellovibrionia</taxon>
        <taxon>Bdellovibrionales</taxon>
        <taxon>Pseudobdellovibrionaceae</taxon>
        <taxon>Bdellovibrio</taxon>
    </lineage>
</organism>
<evidence type="ECO:0000313" key="9">
    <source>
        <dbReference type="EMBL" id="KYG65940.1"/>
    </source>
</evidence>
<dbReference type="RefSeq" id="WP_061833500.1">
    <property type="nucleotide sequence ID" value="NZ_LUKE01000001.1"/>
</dbReference>
<keyword evidence="4" id="KW-1003">Cell membrane</keyword>
<proteinExistence type="inferred from homology"/>
<keyword evidence="3" id="KW-0813">Transport</keyword>
<dbReference type="GO" id="GO:0015385">
    <property type="term" value="F:sodium:proton antiporter activity"/>
    <property type="evidence" value="ECO:0007669"/>
    <property type="project" value="TreeGrafter"/>
</dbReference>
<evidence type="ECO:0000256" key="7">
    <source>
        <dbReference type="ARBA" id="ARBA00023136"/>
    </source>
</evidence>
<comment type="caution">
    <text evidence="9">The sequence shown here is derived from an EMBL/GenBank/DDBJ whole genome shotgun (WGS) entry which is preliminary data.</text>
</comment>
<keyword evidence="10" id="KW-1185">Reference proteome</keyword>
<dbReference type="EMBL" id="LUKE01000001">
    <property type="protein sequence ID" value="KYG65940.1"/>
    <property type="molecule type" value="Genomic_DNA"/>
</dbReference>
<evidence type="ECO:0000256" key="5">
    <source>
        <dbReference type="ARBA" id="ARBA00022692"/>
    </source>
</evidence>
<keyword evidence="7 8" id="KW-0472">Membrane</keyword>
<keyword evidence="6 8" id="KW-1133">Transmembrane helix</keyword>
<dbReference type="PANTHER" id="PTHR34702">
    <property type="entry name" value="NA(+)/H(+) ANTIPORTER SUBUNIT F1"/>
    <property type="match status" value="1"/>
</dbReference>
<dbReference type="OrthoDB" id="9800226at2"/>
<comment type="similarity">
    <text evidence="2">Belongs to the CPA3 antiporters (TC 2.A.63) subunit F family.</text>
</comment>
<dbReference type="Proteomes" id="UP000075320">
    <property type="component" value="Unassembled WGS sequence"/>
</dbReference>
<dbReference type="AlphaFoldDB" id="A0A150WNF6"/>
<evidence type="ECO:0000256" key="6">
    <source>
        <dbReference type="ARBA" id="ARBA00022989"/>
    </source>
</evidence>
<name>A0A150WNF6_BDEBC</name>